<keyword evidence="9" id="KW-0067">ATP-binding</keyword>
<dbReference type="GO" id="GO:0005524">
    <property type="term" value="F:ATP binding"/>
    <property type="evidence" value="ECO:0007669"/>
    <property type="project" value="UniProtKB-KW"/>
</dbReference>
<comment type="function">
    <text evidence="1">The aspartyl protease (PR) mediates the proteolytic cleavages of the Gag and Gag-Pol polyproteins after assembly of the VLP.</text>
</comment>
<keyword evidence="14" id="KW-0917">Virion maturation</keyword>
<keyword evidence="16" id="KW-0863">Zinc-finger</keyword>
<evidence type="ECO:0000256" key="5">
    <source>
        <dbReference type="ARBA" id="ARBA00022723"/>
    </source>
</evidence>
<dbReference type="PANTHER" id="PTHR42648:SF11">
    <property type="entry name" value="TRANSPOSON TY4-P GAG-POL POLYPROTEIN"/>
    <property type="match status" value="1"/>
</dbReference>
<dbReference type="Proteomes" id="UP001286313">
    <property type="component" value="Unassembled WGS sequence"/>
</dbReference>
<keyword evidence="13" id="KW-0548">Nucleotidyltransferase</keyword>
<dbReference type="Gene3D" id="3.30.420.10">
    <property type="entry name" value="Ribonuclease H-like superfamily/Ribonuclease H"/>
    <property type="match status" value="1"/>
</dbReference>
<dbReference type="GO" id="GO:0003887">
    <property type="term" value="F:DNA-directed DNA polymerase activity"/>
    <property type="evidence" value="ECO:0007669"/>
    <property type="project" value="UniProtKB-KW"/>
</dbReference>
<dbReference type="PROSITE" id="PS50158">
    <property type="entry name" value="ZF_CCHC"/>
    <property type="match status" value="1"/>
</dbReference>
<evidence type="ECO:0000256" key="15">
    <source>
        <dbReference type="ARBA" id="ARBA00023172"/>
    </source>
</evidence>
<dbReference type="GO" id="GO:0004519">
    <property type="term" value="F:endonuclease activity"/>
    <property type="evidence" value="ECO:0007669"/>
    <property type="project" value="UniProtKB-KW"/>
</dbReference>
<reference evidence="19" key="1">
    <citation type="submission" date="2023-10" db="EMBL/GenBank/DDBJ databases">
        <title>Genome assemblies of two species of porcelain crab, Petrolisthes cinctipes and Petrolisthes manimaculis (Anomura: Porcellanidae).</title>
        <authorList>
            <person name="Angst P."/>
        </authorList>
    </citation>
    <scope>NUCLEOTIDE SEQUENCE</scope>
    <source>
        <strain evidence="19">PB745_01</strain>
        <tissue evidence="19">Gill</tissue>
    </source>
</reference>
<evidence type="ECO:0000256" key="10">
    <source>
        <dbReference type="ARBA" id="ARBA00022842"/>
    </source>
</evidence>
<keyword evidence="13" id="KW-0808">Transferase</keyword>
<evidence type="ECO:0000256" key="9">
    <source>
        <dbReference type="ARBA" id="ARBA00022840"/>
    </source>
</evidence>
<feature type="domain" description="Integrase catalytic" evidence="18">
    <location>
        <begin position="472"/>
        <end position="642"/>
    </location>
</feature>
<evidence type="ECO:0000256" key="11">
    <source>
        <dbReference type="ARBA" id="ARBA00022908"/>
    </source>
</evidence>
<dbReference type="PROSITE" id="PS50994">
    <property type="entry name" value="INTEGRASE"/>
    <property type="match status" value="1"/>
</dbReference>
<evidence type="ECO:0000256" key="3">
    <source>
        <dbReference type="ARBA" id="ARBA00022670"/>
    </source>
</evidence>
<keyword evidence="13" id="KW-0239">DNA-directed DNA polymerase</keyword>
<keyword evidence="12" id="KW-0695">RNA-directed DNA polymerase</keyword>
<dbReference type="GO" id="GO:0006508">
    <property type="term" value="P:proteolysis"/>
    <property type="evidence" value="ECO:0007669"/>
    <property type="project" value="UniProtKB-KW"/>
</dbReference>
<dbReference type="InterPro" id="IPR039537">
    <property type="entry name" value="Retrotran_Ty1/copia-like"/>
</dbReference>
<dbReference type="EMBL" id="JAWQEG010000357">
    <property type="protein sequence ID" value="KAK3891268.1"/>
    <property type="molecule type" value="Genomic_DNA"/>
</dbReference>
<evidence type="ECO:0000256" key="13">
    <source>
        <dbReference type="ARBA" id="ARBA00022932"/>
    </source>
</evidence>
<feature type="domain" description="CCHC-type" evidence="17">
    <location>
        <begin position="212"/>
        <end position="227"/>
    </location>
</feature>
<evidence type="ECO:0000256" key="8">
    <source>
        <dbReference type="ARBA" id="ARBA00022801"/>
    </source>
</evidence>
<dbReference type="InterPro" id="IPR001878">
    <property type="entry name" value="Znf_CCHC"/>
</dbReference>
<dbReference type="Pfam" id="PF00098">
    <property type="entry name" value="zf-CCHC"/>
    <property type="match status" value="1"/>
</dbReference>
<evidence type="ECO:0008006" key="21">
    <source>
        <dbReference type="Google" id="ProtNLM"/>
    </source>
</evidence>
<organism evidence="19 20">
    <name type="scientific">Petrolisthes cinctipes</name>
    <name type="common">Flat porcelain crab</name>
    <dbReference type="NCBI Taxonomy" id="88211"/>
    <lineage>
        <taxon>Eukaryota</taxon>
        <taxon>Metazoa</taxon>
        <taxon>Ecdysozoa</taxon>
        <taxon>Arthropoda</taxon>
        <taxon>Crustacea</taxon>
        <taxon>Multicrustacea</taxon>
        <taxon>Malacostraca</taxon>
        <taxon>Eumalacostraca</taxon>
        <taxon>Eucarida</taxon>
        <taxon>Decapoda</taxon>
        <taxon>Pleocyemata</taxon>
        <taxon>Anomura</taxon>
        <taxon>Galatheoidea</taxon>
        <taxon>Porcellanidae</taxon>
        <taxon>Petrolisthes</taxon>
    </lineage>
</organism>
<dbReference type="GO" id="GO:0006310">
    <property type="term" value="P:DNA recombination"/>
    <property type="evidence" value="ECO:0007669"/>
    <property type="project" value="UniProtKB-KW"/>
</dbReference>
<keyword evidence="11" id="KW-0229">DNA integration</keyword>
<protein>
    <recommendedName>
        <fullName evidence="21">Myosin heavy fast skeletal muscle</fullName>
    </recommendedName>
</protein>
<dbReference type="InterPro" id="IPR054722">
    <property type="entry name" value="PolX-like_BBD"/>
</dbReference>
<evidence type="ECO:0000256" key="4">
    <source>
        <dbReference type="ARBA" id="ARBA00022722"/>
    </source>
</evidence>
<evidence type="ECO:0000256" key="2">
    <source>
        <dbReference type="ARBA" id="ARBA00022612"/>
    </source>
</evidence>
<keyword evidence="3" id="KW-0645">Protease</keyword>
<gene>
    <name evidence="19" type="ORF">Pcinc_004843</name>
</gene>
<keyword evidence="16" id="KW-0862">Zinc</keyword>
<proteinExistence type="predicted"/>
<dbReference type="InterPro" id="IPR036875">
    <property type="entry name" value="Znf_CCHC_sf"/>
</dbReference>
<dbReference type="GO" id="GO:0015074">
    <property type="term" value="P:DNA integration"/>
    <property type="evidence" value="ECO:0007669"/>
    <property type="project" value="UniProtKB-KW"/>
</dbReference>
<evidence type="ECO:0000256" key="1">
    <source>
        <dbReference type="ARBA" id="ARBA00002180"/>
    </source>
</evidence>
<evidence type="ECO:0000256" key="14">
    <source>
        <dbReference type="ARBA" id="ARBA00023113"/>
    </source>
</evidence>
<evidence type="ECO:0000259" key="18">
    <source>
        <dbReference type="PROSITE" id="PS50994"/>
    </source>
</evidence>
<keyword evidence="7" id="KW-0255">Endonuclease</keyword>
<dbReference type="Gene3D" id="4.10.60.10">
    <property type="entry name" value="Zinc finger, CCHC-type"/>
    <property type="match status" value="1"/>
</dbReference>
<dbReference type="GO" id="GO:0003676">
    <property type="term" value="F:nucleic acid binding"/>
    <property type="evidence" value="ECO:0007669"/>
    <property type="project" value="InterPro"/>
</dbReference>
<dbReference type="Pfam" id="PF14223">
    <property type="entry name" value="Retrotran_gag_2"/>
    <property type="match status" value="1"/>
</dbReference>
<keyword evidence="20" id="KW-1185">Reference proteome</keyword>
<dbReference type="Pfam" id="PF00665">
    <property type="entry name" value="rve"/>
    <property type="match status" value="1"/>
</dbReference>
<dbReference type="PANTHER" id="PTHR42648">
    <property type="entry name" value="TRANSPOSASE, PUTATIVE-RELATED"/>
    <property type="match status" value="1"/>
</dbReference>
<dbReference type="InterPro" id="IPR012337">
    <property type="entry name" value="RNaseH-like_sf"/>
</dbReference>
<keyword evidence="6" id="KW-0547">Nucleotide-binding</keyword>
<keyword evidence="15" id="KW-0233">DNA recombination</keyword>
<evidence type="ECO:0000256" key="12">
    <source>
        <dbReference type="ARBA" id="ARBA00022918"/>
    </source>
</evidence>
<keyword evidence="4" id="KW-0540">Nuclease</keyword>
<comment type="caution">
    <text evidence="19">The sequence shown here is derived from an EMBL/GenBank/DDBJ whole genome shotgun (WGS) entry which is preliminary data.</text>
</comment>
<dbReference type="GO" id="GO:0008270">
    <property type="term" value="F:zinc ion binding"/>
    <property type="evidence" value="ECO:0007669"/>
    <property type="project" value="UniProtKB-KW"/>
</dbReference>
<dbReference type="GO" id="GO:0003964">
    <property type="term" value="F:RNA-directed DNA polymerase activity"/>
    <property type="evidence" value="ECO:0007669"/>
    <property type="project" value="UniProtKB-KW"/>
</dbReference>
<dbReference type="Pfam" id="PF22936">
    <property type="entry name" value="Pol_BBD"/>
    <property type="match status" value="1"/>
</dbReference>
<dbReference type="SMART" id="SM00343">
    <property type="entry name" value="ZnF_C2HC"/>
    <property type="match status" value="1"/>
</dbReference>
<sequence>MSSRTSTGYGPSTRLIFDGDEAKYELWEVKFKGYLLVQKLHGVVRDANPDAEKNAQVFAELVQVLDDKSINLIIRDADDDGKKALAILRSHYVGTSKPRIISLYHELCSLRMDTGVETATDYMIRAETAATSLKTAGETVSDSLLIAMMLKGLPPSYKTFCTVITQKEKIMTFAEFKVAFRSFEESEKCQATLSNGDSVMKFSSRVKGKVICYSCGKEGHRSFQCRSRDKTLKANRWCDYCKSNTHDTDFCRNKNAVKSVNKVEKDFHEHDDDAHNFVFKTNEQSLDPIKGNTLLVDSGATTHIVTDESKYIRFNDKFEPENHVIELADGSRTNGAVQRKGDAMVEMYDSNGKLRKGILQNALYVPSFAHDIFSVQAATEMGTSVTFSQDNAELKTIDGTIFPIEKKKLYFINNVQPNREGRHSAEEWHKILGHCNMKDVMKLEKVVNGMIIVGEEVFDCETCILGKMAQYRNRNPDTRATEILHFVHCDLSGPIVPTGKGEFRYMMSFVDDYSGVTKVYLLKNKTDTVLAAEKFIASMSPYGTVKRLRTDNGTEFTSASFRSLMIRNHIKQEFSAPYSPHQNGTVERFWRTLSEMARCLILESKLPKELWTYAVKTAAKIWNRCYNPRTGKTPIEILTGQKRNLSNMHKFGTVCYAYLQSKKFDARCERDIFVGYDVESLFCVFS</sequence>
<dbReference type="SUPFAM" id="SSF57756">
    <property type="entry name" value="Retrovirus zinc finger-like domains"/>
    <property type="match status" value="1"/>
</dbReference>
<evidence type="ECO:0000313" key="19">
    <source>
        <dbReference type="EMBL" id="KAK3891268.1"/>
    </source>
</evidence>
<dbReference type="GO" id="GO:0008233">
    <property type="term" value="F:peptidase activity"/>
    <property type="evidence" value="ECO:0007669"/>
    <property type="project" value="UniProtKB-KW"/>
</dbReference>
<evidence type="ECO:0000313" key="20">
    <source>
        <dbReference type="Proteomes" id="UP001286313"/>
    </source>
</evidence>
<dbReference type="InterPro" id="IPR036397">
    <property type="entry name" value="RNaseH_sf"/>
</dbReference>
<dbReference type="SUPFAM" id="SSF53098">
    <property type="entry name" value="Ribonuclease H-like"/>
    <property type="match status" value="1"/>
</dbReference>
<keyword evidence="5" id="KW-0479">Metal-binding</keyword>
<evidence type="ECO:0000259" key="17">
    <source>
        <dbReference type="PROSITE" id="PS50158"/>
    </source>
</evidence>
<evidence type="ECO:0000256" key="7">
    <source>
        <dbReference type="ARBA" id="ARBA00022759"/>
    </source>
</evidence>
<dbReference type="AlphaFoldDB" id="A0AAE1GDU8"/>
<evidence type="ECO:0000256" key="6">
    <source>
        <dbReference type="ARBA" id="ARBA00022741"/>
    </source>
</evidence>
<keyword evidence="2" id="KW-1188">Viral release from host cell</keyword>
<dbReference type="InterPro" id="IPR001584">
    <property type="entry name" value="Integrase_cat-core"/>
</dbReference>
<name>A0AAE1GDU8_PETCI</name>
<keyword evidence="10" id="KW-0460">Magnesium</keyword>
<accession>A0AAE1GDU8</accession>
<keyword evidence="8" id="KW-0378">Hydrolase</keyword>
<evidence type="ECO:0000256" key="16">
    <source>
        <dbReference type="PROSITE-ProRule" id="PRU00047"/>
    </source>
</evidence>